<evidence type="ECO:0000256" key="1">
    <source>
        <dbReference type="SAM" id="Phobius"/>
    </source>
</evidence>
<dbReference type="PANTHER" id="PTHR30273:SF2">
    <property type="entry name" value="PROTEIN FECR"/>
    <property type="match status" value="1"/>
</dbReference>
<keyword evidence="1" id="KW-0472">Membrane</keyword>
<dbReference type="Gene3D" id="2.60.120.1440">
    <property type="match status" value="1"/>
</dbReference>
<dbReference type="InterPro" id="IPR032508">
    <property type="entry name" value="FecR_C"/>
</dbReference>
<sequence>METNERHDRNELIAEYLSGNLEPARKAELEDWVNESDENRRYFMRCEEIWFSAISEEELEKYDADKAFEAFRRKVEAAGKRTARVGTGRRWRTVLRYAAAVAVLCLVAHFAYRQGGQDLQDTLAQIEVEAPEGSQTRMRLPDGTLVVLNAGSRMVYGQDFGVENREVELEGEGYFEVTHQEEKPFRVSSKNISLTVLGTKFNFRDYSQEDEVVVSLREGRVQLFNRLHEEPSLQLKPAERMVMSKREGRMKREQLATESYLKWMDGKLEFDGMPLKEVVRILARAYGFSIVVEEDSEVGDLRLYGSFDRNRQGLKDILTILQSTGKIECKVEENTVIIY</sequence>
<dbReference type="Gene3D" id="3.55.50.30">
    <property type="match status" value="1"/>
</dbReference>
<dbReference type="Proteomes" id="UP000823860">
    <property type="component" value="Unassembled WGS sequence"/>
</dbReference>
<evidence type="ECO:0000259" key="3">
    <source>
        <dbReference type="Pfam" id="PF16344"/>
    </source>
</evidence>
<dbReference type="InterPro" id="IPR012373">
    <property type="entry name" value="Ferrdict_sens_TM"/>
</dbReference>
<evidence type="ECO:0000259" key="2">
    <source>
        <dbReference type="Pfam" id="PF04773"/>
    </source>
</evidence>
<dbReference type="InterPro" id="IPR006860">
    <property type="entry name" value="FecR"/>
</dbReference>
<evidence type="ECO:0000313" key="5">
    <source>
        <dbReference type="Proteomes" id="UP000823860"/>
    </source>
</evidence>
<evidence type="ECO:0000313" key="4">
    <source>
        <dbReference type="EMBL" id="HJA83231.1"/>
    </source>
</evidence>
<proteinExistence type="predicted"/>
<comment type="caution">
    <text evidence="4">The sequence shown here is derived from an EMBL/GenBank/DDBJ whole genome shotgun (WGS) entry which is preliminary data.</text>
</comment>
<dbReference type="PIRSF" id="PIRSF018266">
    <property type="entry name" value="FecR"/>
    <property type="match status" value="1"/>
</dbReference>
<reference evidence="4" key="1">
    <citation type="journal article" date="2021" name="PeerJ">
        <title>Extensive microbial diversity within the chicken gut microbiome revealed by metagenomics and culture.</title>
        <authorList>
            <person name="Gilroy R."/>
            <person name="Ravi A."/>
            <person name="Getino M."/>
            <person name="Pursley I."/>
            <person name="Horton D.L."/>
            <person name="Alikhan N.F."/>
            <person name="Baker D."/>
            <person name="Gharbi K."/>
            <person name="Hall N."/>
            <person name="Watson M."/>
            <person name="Adriaenssens E.M."/>
            <person name="Foster-Nyarko E."/>
            <person name="Jarju S."/>
            <person name="Secka A."/>
            <person name="Antonio M."/>
            <person name="Oren A."/>
            <person name="Chaudhuri R.R."/>
            <person name="La Ragione R."/>
            <person name="Hildebrand F."/>
            <person name="Pallen M.J."/>
        </authorList>
    </citation>
    <scope>NUCLEOTIDE SEQUENCE</scope>
    <source>
        <strain evidence="4">ChiHecec1B25-7008</strain>
    </source>
</reference>
<dbReference type="Pfam" id="PF04773">
    <property type="entry name" value="FecR"/>
    <property type="match status" value="1"/>
</dbReference>
<dbReference type="EMBL" id="DWZE01000059">
    <property type="protein sequence ID" value="HJA83231.1"/>
    <property type="molecule type" value="Genomic_DNA"/>
</dbReference>
<reference evidence="4" key="2">
    <citation type="submission" date="2021-04" db="EMBL/GenBank/DDBJ databases">
        <authorList>
            <person name="Gilroy R."/>
        </authorList>
    </citation>
    <scope>NUCLEOTIDE SEQUENCE</scope>
    <source>
        <strain evidence="4">ChiHecec1B25-7008</strain>
    </source>
</reference>
<gene>
    <name evidence="4" type="ORF">H9785_04595</name>
</gene>
<keyword evidence="1" id="KW-1133">Transmembrane helix</keyword>
<dbReference type="PANTHER" id="PTHR30273">
    <property type="entry name" value="PERIPLASMIC SIGNAL SENSOR AND SIGMA FACTOR ACTIVATOR FECR-RELATED"/>
    <property type="match status" value="1"/>
</dbReference>
<organism evidence="4 5">
    <name type="scientific">Candidatus Bacteroides intestinavium</name>
    <dbReference type="NCBI Taxonomy" id="2838469"/>
    <lineage>
        <taxon>Bacteria</taxon>
        <taxon>Pseudomonadati</taxon>
        <taxon>Bacteroidota</taxon>
        <taxon>Bacteroidia</taxon>
        <taxon>Bacteroidales</taxon>
        <taxon>Bacteroidaceae</taxon>
        <taxon>Bacteroides</taxon>
    </lineage>
</organism>
<dbReference type="Pfam" id="PF16344">
    <property type="entry name" value="FecR_C"/>
    <property type="match status" value="1"/>
</dbReference>
<feature type="domain" description="FecR protein" evidence="2">
    <location>
        <begin position="128"/>
        <end position="222"/>
    </location>
</feature>
<keyword evidence="1" id="KW-0812">Transmembrane</keyword>
<dbReference type="AlphaFoldDB" id="A0A9D2HRT2"/>
<feature type="domain" description="Protein FecR C-terminal" evidence="3">
    <location>
        <begin position="267"/>
        <end position="338"/>
    </location>
</feature>
<dbReference type="GO" id="GO:0016989">
    <property type="term" value="F:sigma factor antagonist activity"/>
    <property type="evidence" value="ECO:0007669"/>
    <property type="project" value="TreeGrafter"/>
</dbReference>
<feature type="transmembrane region" description="Helical" evidence="1">
    <location>
        <begin position="94"/>
        <end position="112"/>
    </location>
</feature>
<dbReference type="FunFam" id="2.60.120.1440:FF:000001">
    <property type="entry name" value="Putative anti-sigma factor"/>
    <property type="match status" value="1"/>
</dbReference>
<name>A0A9D2HRT2_9BACE</name>
<protein>
    <submittedName>
        <fullName evidence="4">FecR domain-containing protein</fullName>
    </submittedName>
</protein>
<accession>A0A9D2HRT2</accession>